<evidence type="ECO:0000313" key="2">
    <source>
        <dbReference type="Proteomes" id="UP000324832"/>
    </source>
</evidence>
<proteinExistence type="predicted"/>
<evidence type="ECO:0000313" key="1">
    <source>
        <dbReference type="EMBL" id="VVD02415.1"/>
    </source>
</evidence>
<reference evidence="1 2" key="1">
    <citation type="submission" date="2017-07" db="EMBL/GenBank/DDBJ databases">
        <authorList>
            <person name="Talla V."/>
            <person name="Backstrom N."/>
        </authorList>
    </citation>
    <scope>NUCLEOTIDE SEQUENCE [LARGE SCALE GENOMIC DNA]</scope>
</reference>
<gene>
    <name evidence="1" type="ORF">LSINAPIS_LOCUS12634</name>
</gene>
<keyword evidence="2" id="KW-1185">Reference proteome</keyword>
<dbReference type="Proteomes" id="UP000324832">
    <property type="component" value="Unassembled WGS sequence"/>
</dbReference>
<dbReference type="EMBL" id="FZQP02006066">
    <property type="protein sequence ID" value="VVD02415.1"/>
    <property type="molecule type" value="Genomic_DNA"/>
</dbReference>
<accession>A0A5E4QW37</accession>
<sequence>MLAIPTSVTLCADAQCSPAPSFRQSVFDSFVTRYILYIAGHPSFDEQKFESFRVCTVVYKQGTRLLVLIYLRSFSLRAEKQLTQLGNMVTSAYKITQLKVPLYADPRRAAELSCHFIMDDYELHSVKLYRDLDEIFRYNPSQKMSLK</sequence>
<organism evidence="1 2">
    <name type="scientific">Leptidea sinapis</name>
    <dbReference type="NCBI Taxonomy" id="189913"/>
    <lineage>
        <taxon>Eukaryota</taxon>
        <taxon>Metazoa</taxon>
        <taxon>Ecdysozoa</taxon>
        <taxon>Arthropoda</taxon>
        <taxon>Hexapoda</taxon>
        <taxon>Insecta</taxon>
        <taxon>Pterygota</taxon>
        <taxon>Neoptera</taxon>
        <taxon>Endopterygota</taxon>
        <taxon>Lepidoptera</taxon>
        <taxon>Glossata</taxon>
        <taxon>Ditrysia</taxon>
        <taxon>Papilionoidea</taxon>
        <taxon>Pieridae</taxon>
        <taxon>Dismorphiinae</taxon>
        <taxon>Leptidea</taxon>
    </lineage>
</organism>
<name>A0A5E4QW37_9NEOP</name>
<dbReference type="AlphaFoldDB" id="A0A5E4QW37"/>
<protein>
    <submittedName>
        <fullName evidence="1">Uncharacterized protein</fullName>
    </submittedName>
</protein>